<proteinExistence type="predicted"/>
<keyword evidence="1" id="KW-0175">Coiled coil</keyword>
<dbReference type="RefSeq" id="WP_073384734.1">
    <property type="nucleotide sequence ID" value="NZ_FQXK01000003.1"/>
</dbReference>
<feature type="region of interest" description="Disordered" evidence="2">
    <location>
        <begin position="68"/>
        <end position="92"/>
    </location>
</feature>
<feature type="compositionally biased region" description="Basic and acidic residues" evidence="2">
    <location>
        <begin position="69"/>
        <end position="78"/>
    </location>
</feature>
<sequence length="92" mass="10658">MTRMTKESLEAKIKKAEERVARTGETYNAACEELKNLRNRMAAIENETLVEAFMKSNKTIEEEVTFFESDMKSEDVGPKPKRRGGRRRKTTE</sequence>
<evidence type="ECO:0000256" key="2">
    <source>
        <dbReference type="SAM" id="MobiDB-lite"/>
    </source>
</evidence>
<dbReference type="OrthoDB" id="9950326at2"/>
<feature type="coiled-coil region" evidence="1">
    <location>
        <begin position="6"/>
        <end position="47"/>
    </location>
</feature>
<evidence type="ECO:0000256" key="1">
    <source>
        <dbReference type="SAM" id="Coils"/>
    </source>
</evidence>
<evidence type="ECO:0000313" key="4">
    <source>
        <dbReference type="Proteomes" id="UP000184278"/>
    </source>
</evidence>
<dbReference type="EMBL" id="FQXK01000003">
    <property type="protein sequence ID" value="SHH07951.1"/>
    <property type="molecule type" value="Genomic_DNA"/>
</dbReference>
<keyword evidence="4" id="KW-1185">Reference proteome</keyword>
<accession>A0A1M5Q2F9</accession>
<dbReference type="STRING" id="1121131.SAMN02745229_00169"/>
<feature type="compositionally biased region" description="Basic residues" evidence="2">
    <location>
        <begin position="79"/>
        <end position="92"/>
    </location>
</feature>
<name>A0A1M5Q2F9_BUTFI</name>
<evidence type="ECO:0000313" key="3">
    <source>
        <dbReference type="EMBL" id="SHH07951.1"/>
    </source>
</evidence>
<reference evidence="4" key="1">
    <citation type="submission" date="2016-11" db="EMBL/GenBank/DDBJ databases">
        <authorList>
            <person name="Varghese N."/>
            <person name="Submissions S."/>
        </authorList>
    </citation>
    <scope>NUCLEOTIDE SEQUENCE [LARGE SCALE GENOMIC DNA]</scope>
    <source>
        <strain evidence="4">DSM 3071</strain>
    </source>
</reference>
<dbReference type="Proteomes" id="UP000184278">
    <property type="component" value="Unassembled WGS sequence"/>
</dbReference>
<gene>
    <name evidence="3" type="ORF">SAMN02745229_00169</name>
</gene>
<organism evidence="3 4">
    <name type="scientific">Butyrivibrio fibrisolvens DSM 3071</name>
    <dbReference type="NCBI Taxonomy" id="1121131"/>
    <lineage>
        <taxon>Bacteria</taxon>
        <taxon>Bacillati</taxon>
        <taxon>Bacillota</taxon>
        <taxon>Clostridia</taxon>
        <taxon>Lachnospirales</taxon>
        <taxon>Lachnospiraceae</taxon>
        <taxon>Butyrivibrio</taxon>
    </lineage>
</organism>
<protein>
    <submittedName>
        <fullName evidence="3">Uncharacterized protein</fullName>
    </submittedName>
</protein>
<dbReference type="AlphaFoldDB" id="A0A1M5Q2F9"/>